<dbReference type="GO" id="GO:0016491">
    <property type="term" value="F:oxidoreductase activity"/>
    <property type="evidence" value="ECO:0007669"/>
    <property type="project" value="InterPro"/>
</dbReference>
<evidence type="ECO:0000313" key="2">
    <source>
        <dbReference type="EMBL" id="QDU97454.1"/>
    </source>
</evidence>
<reference evidence="2 3" key="1">
    <citation type="submission" date="2019-02" db="EMBL/GenBank/DDBJ databases">
        <title>Deep-cultivation of Planctomycetes and their phenomic and genomic characterization uncovers novel biology.</title>
        <authorList>
            <person name="Wiegand S."/>
            <person name="Jogler M."/>
            <person name="Boedeker C."/>
            <person name="Pinto D."/>
            <person name="Vollmers J."/>
            <person name="Rivas-Marin E."/>
            <person name="Kohn T."/>
            <person name="Peeters S.H."/>
            <person name="Heuer A."/>
            <person name="Rast P."/>
            <person name="Oberbeckmann S."/>
            <person name="Bunk B."/>
            <person name="Jeske O."/>
            <person name="Meyerdierks A."/>
            <person name="Storesund J.E."/>
            <person name="Kallscheuer N."/>
            <person name="Luecker S."/>
            <person name="Lage O.M."/>
            <person name="Pohl T."/>
            <person name="Merkel B.J."/>
            <person name="Hornburger P."/>
            <person name="Mueller R.-W."/>
            <person name="Bruemmer F."/>
            <person name="Labrenz M."/>
            <person name="Spormann A.M."/>
            <person name="Op den Camp H."/>
            <person name="Overmann J."/>
            <person name="Amann R."/>
            <person name="Jetten M.S.M."/>
            <person name="Mascher T."/>
            <person name="Medema M.H."/>
            <person name="Devos D.P."/>
            <person name="Kaster A.-K."/>
            <person name="Ovreas L."/>
            <person name="Rohde M."/>
            <person name="Galperin M.Y."/>
            <person name="Jogler C."/>
        </authorList>
    </citation>
    <scope>NUCLEOTIDE SEQUENCE [LARGE SCALE GENOMIC DNA]</scope>
    <source>
        <strain evidence="2 3">Pla85_3_4</strain>
    </source>
</reference>
<dbReference type="GO" id="GO:0016209">
    <property type="term" value="F:antioxidant activity"/>
    <property type="evidence" value="ECO:0007669"/>
    <property type="project" value="InterPro"/>
</dbReference>
<dbReference type="PANTHER" id="PTHR42852">
    <property type="entry name" value="THIOL:DISULFIDE INTERCHANGE PROTEIN DSBE"/>
    <property type="match status" value="1"/>
</dbReference>
<gene>
    <name evidence="2" type="ORF">Pla8534_53020</name>
</gene>
<dbReference type="Gene3D" id="3.40.30.10">
    <property type="entry name" value="Glutaredoxin"/>
    <property type="match status" value="1"/>
</dbReference>
<protein>
    <submittedName>
        <fullName evidence="2">Thiol-disulfide oxidoreductase</fullName>
    </submittedName>
</protein>
<sequence length="447" mass="48561">MNAILSLCFTAAAIVGAPLQPGDQLTYRGVMIAEKGEDFSSRKLFDVEYLIEAADGPAPAVHWTIKEDGRGGWPWTSRFGAATVADRWPAETGPALLYEREDIDTVVPLLALHFESGREFADDVSWKDGKIEYRVEGKTKFAGRSAWQIEGRTGYGRKRTVWVAEDSPLLLGVDEVVFIGQGEQHQVRYQLVDHQSAPAESRAAAIGALKTLAQIRDRVTDKPRLKKLDLTAEQIALVQTEAAKAVVKSPAGGLAAEVVAAAADDAKSQKGRAGAVAALEGGAIGKQAPAFELTGVAGASLKSEQLTGQVTVLHFWEYRDTPLREPYGQTGYLDYLQRERKDEVRVYGVCVNPDAIDSPRKVEASAKKFKTFMNLSYPVLIDQGDVIRKFGDPRVAGVDLPLFVVIDPAGKVSHYFVGEYEVSRDRGLDALNEAISQAITTAADKGE</sequence>
<dbReference type="InterPro" id="IPR050553">
    <property type="entry name" value="Thioredoxin_ResA/DsbE_sf"/>
</dbReference>
<dbReference type="OrthoDB" id="213873at2"/>
<name>A0A518E042_9BACT</name>
<dbReference type="SUPFAM" id="SSF52833">
    <property type="entry name" value="Thioredoxin-like"/>
    <property type="match status" value="1"/>
</dbReference>
<dbReference type="InterPro" id="IPR013766">
    <property type="entry name" value="Thioredoxin_domain"/>
</dbReference>
<feature type="domain" description="Thioredoxin" evidence="1">
    <location>
        <begin position="282"/>
        <end position="440"/>
    </location>
</feature>
<proteinExistence type="predicted"/>
<dbReference type="AlphaFoldDB" id="A0A518E042"/>
<dbReference type="Pfam" id="PF00578">
    <property type="entry name" value="AhpC-TSA"/>
    <property type="match status" value="1"/>
</dbReference>
<evidence type="ECO:0000313" key="3">
    <source>
        <dbReference type="Proteomes" id="UP000317648"/>
    </source>
</evidence>
<dbReference type="PANTHER" id="PTHR42852:SF13">
    <property type="entry name" value="PROTEIN DIPZ"/>
    <property type="match status" value="1"/>
</dbReference>
<evidence type="ECO:0000259" key="1">
    <source>
        <dbReference type="PROSITE" id="PS51352"/>
    </source>
</evidence>
<organism evidence="2 3">
    <name type="scientific">Lignipirellula cremea</name>
    <dbReference type="NCBI Taxonomy" id="2528010"/>
    <lineage>
        <taxon>Bacteria</taxon>
        <taxon>Pseudomonadati</taxon>
        <taxon>Planctomycetota</taxon>
        <taxon>Planctomycetia</taxon>
        <taxon>Pirellulales</taxon>
        <taxon>Pirellulaceae</taxon>
        <taxon>Lignipirellula</taxon>
    </lineage>
</organism>
<dbReference type="InterPro" id="IPR000866">
    <property type="entry name" value="AhpC/TSA"/>
</dbReference>
<dbReference type="RefSeq" id="WP_145056226.1">
    <property type="nucleotide sequence ID" value="NZ_CP036433.1"/>
</dbReference>
<accession>A0A518E042</accession>
<dbReference type="KEGG" id="lcre:Pla8534_53020"/>
<dbReference type="Proteomes" id="UP000317648">
    <property type="component" value="Chromosome"/>
</dbReference>
<dbReference type="EMBL" id="CP036433">
    <property type="protein sequence ID" value="QDU97454.1"/>
    <property type="molecule type" value="Genomic_DNA"/>
</dbReference>
<dbReference type="InterPro" id="IPR036249">
    <property type="entry name" value="Thioredoxin-like_sf"/>
</dbReference>
<dbReference type="PROSITE" id="PS51352">
    <property type="entry name" value="THIOREDOXIN_2"/>
    <property type="match status" value="1"/>
</dbReference>
<dbReference type="CDD" id="cd02966">
    <property type="entry name" value="TlpA_like_family"/>
    <property type="match status" value="1"/>
</dbReference>
<keyword evidence="3" id="KW-1185">Reference proteome</keyword>